<gene>
    <name evidence="1" type="ORF">GMARGA_LOCUS25716</name>
</gene>
<reference evidence="1 2" key="1">
    <citation type="submission" date="2021-06" db="EMBL/GenBank/DDBJ databases">
        <authorList>
            <person name="Kallberg Y."/>
            <person name="Tangrot J."/>
            <person name="Rosling A."/>
        </authorList>
    </citation>
    <scope>NUCLEOTIDE SEQUENCE [LARGE SCALE GENOMIC DNA]</scope>
    <source>
        <strain evidence="1 2">120-4 pot B 10/14</strain>
    </source>
</reference>
<accession>A0ABN7W2T8</accession>
<proteinExistence type="predicted"/>
<feature type="non-terminal residue" evidence="1">
    <location>
        <position position="1"/>
    </location>
</feature>
<evidence type="ECO:0000313" key="2">
    <source>
        <dbReference type="Proteomes" id="UP000789901"/>
    </source>
</evidence>
<evidence type="ECO:0000313" key="1">
    <source>
        <dbReference type="EMBL" id="CAG8813169.1"/>
    </source>
</evidence>
<protein>
    <submittedName>
        <fullName evidence="1">40169_t:CDS:1</fullName>
    </submittedName>
</protein>
<feature type="non-terminal residue" evidence="1">
    <location>
        <position position="49"/>
    </location>
</feature>
<dbReference type="Proteomes" id="UP000789901">
    <property type="component" value="Unassembled WGS sequence"/>
</dbReference>
<dbReference type="EMBL" id="CAJVQB010028853">
    <property type="protein sequence ID" value="CAG8813169.1"/>
    <property type="molecule type" value="Genomic_DNA"/>
</dbReference>
<sequence>MKKSREPEVKKKLETIIKKAPIRKATGPQEQYLEAKNEENFYETNHEKT</sequence>
<organism evidence="1 2">
    <name type="scientific">Gigaspora margarita</name>
    <dbReference type="NCBI Taxonomy" id="4874"/>
    <lineage>
        <taxon>Eukaryota</taxon>
        <taxon>Fungi</taxon>
        <taxon>Fungi incertae sedis</taxon>
        <taxon>Mucoromycota</taxon>
        <taxon>Glomeromycotina</taxon>
        <taxon>Glomeromycetes</taxon>
        <taxon>Diversisporales</taxon>
        <taxon>Gigasporaceae</taxon>
        <taxon>Gigaspora</taxon>
    </lineage>
</organism>
<keyword evidence="2" id="KW-1185">Reference proteome</keyword>
<name>A0ABN7W2T8_GIGMA</name>
<comment type="caution">
    <text evidence="1">The sequence shown here is derived from an EMBL/GenBank/DDBJ whole genome shotgun (WGS) entry which is preliminary data.</text>
</comment>